<comment type="caution">
    <text evidence="5">The sequence shown here is derived from an EMBL/GenBank/DDBJ whole genome shotgun (WGS) entry which is preliminary data.</text>
</comment>
<feature type="domain" description="Type I restriction modification DNA specificity" evidence="4">
    <location>
        <begin position="213"/>
        <end position="387"/>
    </location>
</feature>
<dbReference type="EMBL" id="VRZA01000007">
    <property type="protein sequence ID" value="TXS90810.1"/>
    <property type="molecule type" value="Genomic_DNA"/>
</dbReference>
<keyword evidence="2" id="KW-0680">Restriction system</keyword>
<dbReference type="RefSeq" id="WP_148069809.1">
    <property type="nucleotide sequence ID" value="NZ_VRZA01000007.1"/>
</dbReference>
<comment type="similarity">
    <text evidence="1">Belongs to the type-I restriction system S methylase family.</text>
</comment>
<keyword evidence="5" id="KW-0255">Endonuclease</keyword>
<dbReference type="InterPro" id="IPR044946">
    <property type="entry name" value="Restrct_endonuc_typeI_TRD_sf"/>
</dbReference>
<organism evidence="5 6">
    <name type="scientific">Parahaliea maris</name>
    <dbReference type="NCBI Taxonomy" id="2716870"/>
    <lineage>
        <taxon>Bacteria</taxon>
        <taxon>Pseudomonadati</taxon>
        <taxon>Pseudomonadota</taxon>
        <taxon>Gammaproteobacteria</taxon>
        <taxon>Cellvibrionales</taxon>
        <taxon>Halieaceae</taxon>
        <taxon>Parahaliea</taxon>
    </lineage>
</organism>
<dbReference type="GO" id="GO:0004519">
    <property type="term" value="F:endonuclease activity"/>
    <property type="evidence" value="ECO:0007669"/>
    <property type="project" value="UniProtKB-KW"/>
</dbReference>
<proteinExistence type="inferred from homology"/>
<dbReference type="Pfam" id="PF01420">
    <property type="entry name" value="Methylase_S"/>
    <property type="match status" value="1"/>
</dbReference>
<dbReference type="PANTHER" id="PTHR30408">
    <property type="entry name" value="TYPE-1 RESTRICTION ENZYME ECOKI SPECIFICITY PROTEIN"/>
    <property type="match status" value="1"/>
</dbReference>
<keyword evidence="6" id="KW-1185">Reference proteome</keyword>
<dbReference type="SUPFAM" id="SSF116734">
    <property type="entry name" value="DNA methylase specificity domain"/>
    <property type="match status" value="2"/>
</dbReference>
<evidence type="ECO:0000259" key="4">
    <source>
        <dbReference type="Pfam" id="PF01420"/>
    </source>
</evidence>
<keyword evidence="5" id="KW-0378">Hydrolase</keyword>
<sequence length="400" mass="45300">MKLDKLSWKKVKLGDVVTKREEVDRANAKNEFDLFIKVDHLDAESLHVKRWASQEAHEIPPTFYKIFRKGQVLFPTRNPHLKRASLAHFDGICGEKTLTIEANSEIILPEFLPFLFHCDAFYAHTTSSIVGSTNPHVRWRDVAKFEFLLPSINVQRELSELLWCGDETIESSVRTKSDLSSLLNAEVESEIHGVDIAGKTINQVLSELSKSINVIKLKELGSVFKGRGIPKAEVLREGIPCVRYGELYTKHHRIIRDFDSYISEESAEKAVQLKKNDVLFAGSGETITEIGKSACFIHDDKAYSGSDILIFRPHDMDGVYLGYLMNSQLVRQQLNKFGTGATVMHIYAADVEKLQVPDLGKDKQIAIGQRLETITKEIFLMDEKIAKAKELQKVIINQVF</sequence>
<protein>
    <submittedName>
        <fullName evidence="5">Restriction endonuclease subunit S</fullName>
    </submittedName>
</protein>
<evidence type="ECO:0000313" key="5">
    <source>
        <dbReference type="EMBL" id="TXS90810.1"/>
    </source>
</evidence>
<dbReference type="AlphaFoldDB" id="A0A5C8ZT05"/>
<gene>
    <name evidence="5" type="ORF">FV139_17720</name>
</gene>
<accession>A0A5C8ZT05</accession>
<evidence type="ECO:0000256" key="3">
    <source>
        <dbReference type="ARBA" id="ARBA00023125"/>
    </source>
</evidence>
<name>A0A5C8ZT05_9GAMM</name>
<keyword evidence="3" id="KW-0238">DNA-binding</keyword>
<dbReference type="Gene3D" id="3.90.220.20">
    <property type="entry name" value="DNA methylase specificity domains"/>
    <property type="match status" value="2"/>
</dbReference>
<dbReference type="GO" id="GO:0009307">
    <property type="term" value="P:DNA restriction-modification system"/>
    <property type="evidence" value="ECO:0007669"/>
    <property type="project" value="UniProtKB-KW"/>
</dbReference>
<dbReference type="InterPro" id="IPR052021">
    <property type="entry name" value="Type-I_RS_S_subunit"/>
</dbReference>
<evidence type="ECO:0000256" key="2">
    <source>
        <dbReference type="ARBA" id="ARBA00022747"/>
    </source>
</evidence>
<dbReference type="PANTHER" id="PTHR30408:SF12">
    <property type="entry name" value="TYPE I RESTRICTION ENZYME MJAVIII SPECIFICITY SUBUNIT"/>
    <property type="match status" value="1"/>
</dbReference>
<evidence type="ECO:0000256" key="1">
    <source>
        <dbReference type="ARBA" id="ARBA00010923"/>
    </source>
</evidence>
<dbReference type="InterPro" id="IPR000055">
    <property type="entry name" value="Restrct_endonuc_typeI_TRD"/>
</dbReference>
<dbReference type="Proteomes" id="UP000321039">
    <property type="component" value="Unassembled WGS sequence"/>
</dbReference>
<reference evidence="5 6" key="1">
    <citation type="submission" date="2019-08" db="EMBL/GenBank/DDBJ databases">
        <title>Parahaliea maris sp. nov., isolated from the surface seawater.</title>
        <authorList>
            <person name="Liu Y."/>
        </authorList>
    </citation>
    <scope>NUCLEOTIDE SEQUENCE [LARGE SCALE GENOMIC DNA]</scope>
    <source>
        <strain evidence="5 6">HSLHS9</strain>
    </source>
</reference>
<keyword evidence="5" id="KW-0540">Nuclease</keyword>
<evidence type="ECO:0000313" key="6">
    <source>
        <dbReference type="Proteomes" id="UP000321039"/>
    </source>
</evidence>
<dbReference type="GO" id="GO:0003677">
    <property type="term" value="F:DNA binding"/>
    <property type="evidence" value="ECO:0007669"/>
    <property type="project" value="UniProtKB-KW"/>
</dbReference>